<sequence length="597" mass="68441">MMTAKILLASPVKQKERILAEFLESVENLDTQDCQLEFAFIDDGNSHDLLTRFAGRNKATRLFRPGKDCMDLSFSKAKEDPPFPAAERGSTLPAPKRDSTPPAAEPDSAPHATERDRTGDRPSPPEDDRYLCDEETHHWRRDLIRKVAHYKDFLIDLAVREAYDHLFLVDSDLYLHPQTLRHLVSLGKNIVSEVFWTRWQPDMPPLPQVWVSDEYTLYKSTPGEGVLSQEEITRRTGRFISLLSRPGTYKVGGLGACTLISREALSRGVSFRQIYNLSFLGEDRHFCVRAAALGLELYADTHFPPFHFYRESDGPDLLQYKERLIKHGESEPAEEIGKEKDTKGQPAEKKPCGELPSKAPGSAAPERPRLTLAMLVRNEADRYLSQVLRQASQYINSAVILDDASEDCSAEICRRELADLPLTLVSNPEPGFQNEINLRKQLWNLACETSPEWILILDADEIFEEKAAASLRGLLTDPEAFFFAFRLYDMWAEGFYREDTYWNAHHTYRPFLVRYQAGLSYQWRETPQHCGRFPLTVLEFPGKRSDLRVKHLGWQRPSDRLRKYERYKKLDPLAAHGVAGQYESILDPKPHLLPWHG</sequence>
<name>A0A8S0X3R4_9FIRM</name>
<dbReference type="SUPFAM" id="SSF53448">
    <property type="entry name" value="Nucleotide-diphospho-sugar transferases"/>
    <property type="match status" value="2"/>
</dbReference>
<gene>
    <name evidence="2" type="ORF">DEACI_0973</name>
</gene>
<dbReference type="EMBL" id="LR746496">
    <property type="protein sequence ID" value="CAA7600320.1"/>
    <property type="molecule type" value="Genomic_DNA"/>
</dbReference>
<evidence type="ECO:0000313" key="2">
    <source>
        <dbReference type="EMBL" id="CAA7600320.1"/>
    </source>
</evidence>
<dbReference type="Gene3D" id="3.90.550.10">
    <property type="entry name" value="Spore Coat Polysaccharide Biosynthesis Protein SpsA, Chain A"/>
    <property type="match status" value="2"/>
</dbReference>
<dbReference type="GO" id="GO:0016740">
    <property type="term" value="F:transferase activity"/>
    <property type="evidence" value="ECO:0007669"/>
    <property type="project" value="UniProtKB-KW"/>
</dbReference>
<evidence type="ECO:0000256" key="1">
    <source>
        <dbReference type="SAM" id="MobiDB-lite"/>
    </source>
</evidence>
<dbReference type="PANTHER" id="PTHR43630:SF2">
    <property type="entry name" value="GLYCOSYLTRANSFERASE"/>
    <property type="match status" value="1"/>
</dbReference>
<dbReference type="AlphaFoldDB" id="A0A8S0X3R4"/>
<dbReference type="RefSeq" id="WP_306425014.1">
    <property type="nucleotide sequence ID" value="NZ_CDGJ01000015.1"/>
</dbReference>
<dbReference type="Proteomes" id="UP000836597">
    <property type="component" value="Chromosome"/>
</dbReference>
<dbReference type="InterPro" id="IPR029044">
    <property type="entry name" value="Nucleotide-diphossugar_trans"/>
</dbReference>
<reference evidence="2" key="1">
    <citation type="submission" date="2020-01" db="EMBL/GenBank/DDBJ databases">
        <authorList>
            <person name="Hornung B."/>
        </authorList>
    </citation>
    <scope>NUCLEOTIDE SEQUENCE</scope>
    <source>
        <strain evidence="2">PacBioINE</strain>
    </source>
</reference>
<organism evidence="2">
    <name type="scientific">Acididesulfobacillus acetoxydans</name>
    <dbReference type="NCBI Taxonomy" id="1561005"/>
    <lineage>
        <taxon>Bacteria</taxon>
        <taxon>Bacillati</taxon>
        <taxon>Bacillota</taxon>
        <taxon>Clostridia</taxon>
        <taxon>Eubacteriales</taxon>
        <taxon>Peptococcaceae</taxon>
        <taxon>Acididesulfobacillus</taxon>
    </lineage>
</organism>
<accession>A0A8S0X3R4</accession>
<dbReference type="PANTHER" id="PTHR43630">
    <property type="entry name" value="POLY-BETA-1,6-N-ACETYL-D-GLUCOSAMINE SYNTHASE"/>
    <property type="match status" value="1"/>
</dbReference>
<feature type="compositionally biased region" description="Basic and acidic residues" evidence="1">
    <location>
        <begin position="112"/>
        <end position="130"/>
    </location>
</feature>
<dbReference type="KEGG" id="aacx:DEACI_0973"/>
<feature type="region of interest" description="Disordered" evidence="1">
    <location>
        <begin position="74"/>
        <end position="130"/>
    </location>
</feature>
<keyword evidence="2" id="KW-0808">Transferase</keyword>
<proteinExistence type="predicted"/>
<protein>
    <submittedName>
        <fullName evidence="2">Glycosyl transferase family 2</fullName>
    </submittedName>
</protein>
<feature type="region of interest" description="Disordered" evidence="1">
    <location>
        <begin position="329"/>
        <end position="365"/>
    </location>
</feature>
<feature type="compositionally biased region" description="Basic and acidic residues" evidence="1">
    <location>
        <begin position="329"/>
        <end position="352"/>
    </location>
</feature>